<feature type="region of interest" description="Disordered" evidence="1">
    <location>
        <begin position="269"/>
        <end position="291"/>
    </location>
</feature>
<keyword evidence="3" id="KW-1185">Reference proteome</keyword>
<comment type="caution">
    <text evidence="2">The sequence shown here is derived from an EMBL/GenBank/DDBJ whole genome shotgun (WGS) entry which is preliminary data.</text>
</comment>
<evidence type="ECO:0000313" key="2">
    <source>
        <dbReference type="EMBL" id="MBO1434722.1"/>
    </source>
</evidence>
<proteinExistence type="predicted"/>
<dbReference type="RefSeq" id="WP_207838191.1">
    <property type="nucleotide sequence ID" value="NZ_CP088282.1"/>
</dbReference>
<reference evidence="2" key="1">
    <citation type="journal article" date="2021" name="Int. J. Syst. Evol. Microbiol.">
        <title>Bradyrhizobium septentrionale sp. nov. (sv. septentrionale) and Bradyrhizobium quebecense sp. nov. (sv. septentrionale) associated with legumes native to Canada possess rearranged symbiosis genes and numerous insertion sequences.</title>
        <authorList>
            <person name="Bromfield E.S.P."/>
            <person name="Cloutier S."/>
        </authorList>
    </citation>
    <scope>NUCLEOTIDE SEQUENCE</scope>
    <source>
        <strain evidence="2">12S5</strain>
    </source>
</reference>
<sequence>MTKVAAGYGVTGTALKKTCKRHKIPTPERGYWAKLEHQKPVRRISLPKLTDASLDRVHISGDNIERLPEPVSKAGAEARQRLMKASESASLAGMIASRIEEPSILAATRRAISKARPDAEGFTRANGRGIVPLRIALGSVDRALQLLARLLALAETEGFGSATSEAGLELAIDDVSIAFGVDERPRKTPHEPTAAELKRKADNLRWGNSRDPWPKYDHSPSGRLAIVIQANLWSGLRRTWSDGKTQKVEVMLPEIVAGLAEHGALLREHRRAAEESERRRREAEDRRRREEAFNAREKRRLEFVDAIHEQLLERSKLTAVLVHLDQSAAEAENPAESISAWIRRRIQQIDALTSPEFLDLSARSAKLGFVEPPNDSDNEYASGYYAHPSPPCLQLWSIDEENELAKSTGMLEWAIQAGLLTASDAPPAKDETPEAEPPPQL</sequence>
<protein>
    <submittedName>
        <fullName evidence="2">Uncharacterized protein</fullName>
    </submittedName>
</protein>
<dbReference type="EMBL" id="JAGEPA010000001">
    <property type="protein sequence ID" value="MBO1434722.1"/>
    <property type="molecule type" value="Genomic_DNA"/>
</dbReference>
<evidence type="ECO:0000256" key="1">
    <source>
        <dbReference type="SAM" id="MobiDB-lite"/>
    </source>
</evidence>
<gene>
    <name evidence="2" type="ORF">J4P68_36260</name>
</gene>
<feature type="region of interest" description="Disordered" evidence="1">
    <location>
        <begin position="421"/>
        <end position="441"/>
    </location>
</feature>
<evidence type="ECO:0000313" key="3">
    <source>
        <dbReference type="Proteomes" id="UP000692816"/>
    </source>
</evidence>
<accession>A0ABS3MTI4</accession>
<name>A0ABS3MTI4_9BRAD</name>
<dbReference type="Proteomes" id="UP000692816">
    <property type="component" value="Unassembled WGS sequence"/>
</dbReference>
<organism evidence="2 3">
    <name type="scientific">Bradyrhizobium quebecense</name>
    <dbReference type="NCBI Taxonomy" id="2748629"/>
    <lineage>
        <taxon>Bacteria</taxon>
        <taxon>Pseudomonadati</taxon>
        <taxon>Pseudomonadota</taxon>
        <taxon>Alphaproteobacteria</taxon>
        <taxon>Hyphomicrobiales</taxon>
        <taxon>Nitrobacteraceae</taxon>
        <taxon>Bradyrhizobium</taxon>
    </lineage>
</organism>